<accession>A0A1J8PRW9</accession>
<evidence type="ECO:0000313" key="1">
    <source>
        <dbReference type="EMBL" id="OJA11950.1"/>
    </source>
</evidence>
<dbReference type="AlphaFoldDB" id="A0A1J8PRW9"/>
<dbReference type="OrthoDB" id="3043407at2759"/>
<dbReference type="Proteomes" id="UP000183567">
    <property type="component" value="Unassembled WGS sequence"/>
</dbReference>
<protein>
    <submittedName>
        <fullName evidence="1">Uncharacterized protein</fullName>
    </submittedName>
</protein>
<gene>
    <name evidence="1" type="ORF">AZE42_11569</name>
</gene>
<keyword evidence="2" id="KW-1185">Reference proteome</keyword>
<comment type="caution">
    <text evidence="1">The sequence shown here is derived from an EMBL/GenBank/DDBJ whole genome shotgun (WGS) entry which is preliminary data.</text>
</comment>
<organism evidence="1 2">
    <name type="scientific">Rhizopogon vesiculosus</name>
    <dbReference type="NCBI Taxonomy" id="180088"/>
    <lineage>
        <taxon>Eukaryota</taxon>
        <taxon>Fungi</taxon>
        <taxon>Dikarya</taxon>
        <taxon>Basidiomycota</taxon>
        <taxon>Agaricomycotina</taxon>
        <taxon>Agaricomycetes</taxon>
        <taxon>Agaricomycetidae</taxon>
        <taxon>Boletales</taxon>
        <taxon>Suillineae</taxon>
        <taxon>Rhizopogonaceae</taxon>
        <taxon>Rhizopogon</taxon>
    </lineage>
</organism>
<reference evidence="1 2" key="1">
    <citation type="submission" date="2016-03" db="EMBL/GenBank/DDBJ databases">
        <title>Comparative genomics of the ectomycorrhizal sister species Rhizopogon vinicolor and Rhizopogon vesiculosus (Basidiomycota: Boletales) reveals a divergence of the mating type B locus.</title>
        <authorList>
            <person name="Mujic A.B."/>
            <person name="Kuo A."/>
            <person name="Tritt A."/>
            <person name="Lipzen A."/>
            <person name="Chen C."/>
            <person name="Johnson J."/>
            <person name="Sharma A."/>
            <person name="Barry K."/>
            <person name="Grigoriev I.V."/>
            <person name="Spatafora J.W."/>
        </authorList>
    </citation>
    <scope>NUCLEOTIDE SEQUENCE [LARGE SCALE GENOMIC DNA]</scope>
    <source>
        <strain evidence="1 2">AM-OR11-056</strain>
    </source>
</reference>
<proteinExistence type="predicted"/>
<dbReference type="EMBL" id="LVVM01004854">
    <property type="protein sequence ID" value="OJA11950.1"/>
    <property type="molecule type" value="Genomic_DNA"/>
</dbReference>
<evidence type="ECO:0000313" key="2">
    <source>
        <dbReference type="Proteomes" id="UP000183567"/>
    </source>
</evidence>
<sequence>MSPLLRYNWLTRHNPLIDWVLSSIAFHPPSQGMPSTPMSPQLALAAEEPLDSPGPSPDTIEYLGYLLSPEGLTMSPEKVKTV</sequence>
<name>A0A1J8PRW9_9AGAM</name>